<feature type="transmembrane region" description="Helical" evidence="1">
    <location>
        <begin position="32"/>
        <end position="48"/>
    </location>
</feature>
<evidence type="ECO:0000256" key="1">
    <source>
        <dbReference type="SAM" id="Phobius"/>
    </source>
</evidence>
<evidence type="ECO:0000313" key="2">
    <source>
        <dbReference type="EMBL" id="KPM83151.1"/>
    </source>
</evidence>
<dbReference type="Pfam" id="PF06961">
    <property type="entry name" value="DUF1294"/>
    <property type="match status" value="1"/>
</dbReference>
<proteinExistence type="predicted"/>
<dbReference type="PATRIC" id="fig|570156.3.peg.3897"/>
<feature type="transmembrane region" description="Helical" evidence="1">
    <location>
        <begin position="95"/>
        <end position="116"/>
    </location>
</feature>
<dbReference type="AlphaFoldDB" id="A0A0P7DZK6"/>
<name>A0A0P7DZK6_9GAMM</name>
<keyword evidence="1" id="KW-0812">Transmembrane</keyword>
<evidence type="ECO:0008006" key="4">
    <source>
        <dbReference type="Google" id="ProtNLM"/>
    </source>
</evidence>
<keyword evidence="1" id="KW-0472">Membrane</keyword>
<gene>
    <name evidence="2" type="ORF">AOG27_13950</name>
</gene>
<comment type="caution">
    <text evidence="2">The sequence shown here is derived from an EMBL/GenBank/DDBJ whole genome shotgun (WGS) entry which is preliminary data.</text>
</comment>
<organism evidence="2 3">
    <name type="scientific">Pseudoalteromonas lipolytica</name>
    <dbReference type="NCBI Taxonomy" id="570156"/>
    <lineage>
        <taxon>Bacteria</taxon>
        <taxon>Pseudomonadati</taxon>
        <taxon>Pseudomonadota</taxon>
        <taxon>Gammaproteobacteria</taxon>
        <taxon>Alteromonadales</taxon>
        <taxon>Pseudoalteromonadaceae</taxon>
        <taxon>Pseudoalteromonas</taxon>
    </lineage>
</organism>
<dbReference type="EMBL" id="LJTC01000008">
    <property type="protein sequence ID" value="KPM83151.1"/>
    <property type="molecule type" value="Genomic_DNA"/>
</dbReference>
<protein>
    <recommendedName>
        <fullName evidence="4">DUF1294 domain-containing protein</fullName>
    </recommendedName>
</protein>
<sequence>MIKKTLITFSLLFLALLWLTSRQLNITYFIAGTYSVASLISFLVYGWDKRLAMQHGEHVIRVPERTLHILGLIGGWPGSFIAQQWLRHKSKKRSFIAVLWLTVIVNCSAIWSLYYFKLI</sequence>
<dbReference type="Proteomes" id="UP000050378">
    <property type="component" value="Unassembled WGS sequence"/>
</dbReference>
<accession>A0A0P7DZK6</accession>
<dbReference type="OrthoDB" id="72963at2"/>
<reference evidence="2 3" key="1">
    <citation type="submission" date="2015-09" db="EMBL/GenBank/DDBJ databases">
        <title>Draft Genome Sequence of Pseudoalteromonas lipolytica UCD-48B.</title>
        <authorList>
            <person name="Krusor M."/>
            <person name="Coil D.A."/>
            <person name="Lang J.M."/>
            <person name="Eisen J.A."/>
            <person name="Alexiev A."/>
        </authorList>
    </citation>
    <scope>NUCLEOTIDE SEQUENCE [LARGE SCALE GENOMIC DNA]</scope>
    <source>
        <strain evidence="2 3">UCD-48B</strain>
    </source>
</reference>
<dbReference type="InterPro" id="IPR010718">
    <property type="entry name" value="DUF1294"/>
</dbReference>
<evidence type="ECO:0000313" key="3">
    <source>
        <dbReference type="Proteomes" id="UP000050378"/>
    </source>
</evidence>
<dbReference type="RefSeq" id="WP_054553612.1">
    <property type="nucleotide sequence ID" value="NZ_LJTC01000008.1"/>
</dbReference>
<keyword evidence="1" id="KW-1133">Transmembrane helix</keyword>
<dbReference type="STRING" id="570156.AOG27_13950"/>